<keyword evidence="2" id="KW-0808">Transferase</keyword>
<gene>
    <name evidence="2" type="ORF">WMQ36_19880</name>
</gene>
<feature type="domain" description="Acyltransferase 3" evidence="1">
    <location>
        <begin position="11"/>
        <end position="204"/>
    </location>
</feature>
<keyword evidence="2" id="KW-0012">Acyltransferase</keyword>
<comment type="caution">
    <text evidence="2">The sequence shown here is derived from an EMBL/GenBank/DDBJ whole genome shotgun (WGS) entry which is preliminary data.</text>
</comment>
<reference evidence="2 3" key="1">
    <citation type="submission" date="2024-03" db="EMBL/GenBank/DDBJ databases">
        <title>Human intestinal bacterial collection.</title>
        <authorList>
            <person name="Pauvert C."/>
            <person name="Hitch T.C.A."/>
            <person name="Clavel T."/>
        </authorList>
    </citation>
    <scope>NUCLEOTIDE SEQUENCE [LARGE SCALE GENOMIC DNA]</scope>
    <source>
        <strain evidence="2 3">CLA-SR-H021</strain>
    </source>
</reference>
<proteinExistence type="predicted"/>
<dbReference type="Proteomes" id="UP001454086">
    <property type="component" value="Unassembled WGS sequence"/>
</dbReference>
<keyword evidence="3" id="KW-1185">Reference proteome</keyword>
<dbReference type="InterPro" id="IPR002656">
    <property type="entry name" value="Acyl_transf_3_dom"/>
</dbReference>
<evidence type="ECO:0000313" key="3">
    <source>
        <dbReference type="Proteomes" id="UP001454086"/>
    </source>
</evidence>
<accession>A0ABV1DC18</accession>
<sequence length="222" mass="24963">MFGFYTYSGMSVIGVGWTLGVIFGFYILFPFFVYLIWKKKRAWMTLLTTMVISYVSEVHFAAGGSLCFPWLCYFVAGGLIYMYRAEIEKIVKNTWVGIIVTILGFVLVFIVKLPVEGNPAIFLDTVKKLIGFSMMLIGVMCADVKLWCNPITKFISGISLEIYLAHMMVFRVIEKVGVTRIAGESVLSYVIVYGLTIGGVILFAALYKVIETKIRKRLCIAS</sequence>
<evidence type="ECO:0000313" key="2">
    <source>
        <dbReference type="EMBL" id="MEQ2427227.1"/>
    </source>
</evidence>
<dbReference type="RefSeq" id="WP_008721498.1">
    <property type="nucleotide sequence ID" value="NZ_JBBMFM010000094.1"/>
</dbReference>
<protein>
    <submittedName>
        <fullName evidence="2">Acyltransferase family protein</fullName>
    </submittedName>
</protein>
<dbReference type="EMBL" id="JBBMFM010000094">
    <property type="protein sequence ID" value="MEQ2427227.1"/>
    <property type="molecule type" value="Genomic_DNA"/>
</dbReference>
<organism evidence="2 3">
    <name type="scientific">Enterocloster hominis</name>
    <name type="common">ex Hitch et al. 2024</name>
    <dbReference type="NCBI Taxonomy" id="1917870"/>
    <lineage>
        <taxon>Bacteria</taxon>
        <taxon>Bacillati</taxon>
        <taxon>Bacillota</taxon>
        <taxon>Clostridia</taxon>
        <taxon>Lachnospirales</taxon>
        <taxon>Lachnospiraceae</taxon>
        <taxon>Enterocloster</taxon>
    </lineage>
</organism>
<dbReference type="GO" id="GO:0016746">
    <property type="term" value="F:acyltransferase activity"/>
    <property type="evidence" value="ECO:0007669"/>
    <property type="project" value="UniProtKB-KW"/>
</dbReference>
<evidence type="ECO:0000259" key="1">
    <source>
        <dbReference type="Pfam" id="PF01757"/>
    </source>
</evidence>
<name>A0ABV1DC18_9FIRM</name>
<dbReference type="Pfam" id="PF01757">
    <property type="entry name" value="Acyl_transf_3"/>
    <property type="match status" value="1"/>
</dbReference>